<name>A0A345MDU2_9CAUD</name>
<evidence type="ECO:0000313" key="1">
    <source>
        <dbReference type="EMBL" id="AXH68723.1"/>
    </source>
</evidence>
<dbReference type="Proteomes" id="UP000259914">
    <property type="component" value="Segment"/>
</dbReference>
<proteinExistence type="predicted"/>
<dbReference type="EMBL" id="MH590589">
    <property type="protein sequence ID" value="AXH68723.1"/>
    <property type="molecule type" value="Genomic_DNA"/>
</dbReference>
<sequence>MAKQKDLLKCKNKAQVRAFAAKNDLPVRERGSEIVVGGWTCVFNGDKFSYIK</sequence>
<accession>A0A345MDU2</accession>
<reference evidence="1 2" key="1">
    <citation type="submission" date="2018-07" db="EMBL/GenBank/DDBJ databases">
        <authorList>
            <person name="Dixon J."/>
            <person name="Knudsen H.R."/>
            <person name="Rock W."/>
            <person name="Scott A.N."/>
            <person name="Walsdorf S.L."/>
            <person name="Layton S.R."/>
            <person name="Nayek S."/>
            <person name="Kim T."/>
            <person name="Hughes L.E."/>
            <person name="Garlena R.A."/>
            <person name="Russell D.A."/>
            <person name="Pope W.H."/>
            <person name="Jacobs-Sera D."/>
            <person name="Hatfull G.F."/>
        </authorList>
    </citation>
    <scope>NUCLEOTIDE SEQUENCE [LARGE SCALE GENOMIC DNA]</scope>
</reference>
<gene>
    <name evidence="1" type="primary">5</name>
    <name evidence="1" type="ORF">SEA_SPARKLEGODDESS_5</name>
</gene>
<protein>
    <submittedName>
        <fullName evidence="1">Uncharacterized protein</fullName>
    </submittedName>
</protein>
<organism evidence="1 2">
    <name type="scientific">Streptomyces phage SparkleGoddess</name>
    <dbReference type="NCBI Taxonomy" id="2283305"/>
    <lineage>
        <taxon>Viruses</taxon>
        <taxon>Duplodnaviria</taxon>
        <taxon>Heunggongvirae</taxon>
        <taxon>Uroviricota</taxon>
        <taxon>Caudoviricetes</taxon>
        <taxon>Stanwilliamsviridae</taxon>
        <taxon>Loccivirinae</taxon>
        <taxon>Gilsonvirus</taxon>
        <taxon>Gilsonvirus comrade</taxon>
    </lineage>
</organism>
<evidence type="ECO:0000313" key="2">
    <source>
        <dbReference type="Proteomes" id="UP000259914"/>
    </source>
</evidence>